<sequence length="42" mass="4725">MMTQGWYDVVDRVRAFWMVKGARAELVLAGVLLVLAVVAFEL</sequence>
<dbReference type="RefSeq" id="WP_344154683.1">
    <property type="nucleotide sequence ID" value="NZ_BAAANF010000016.1"/>
</dbReference>
<proteinExistence type="predicted"/>
<organism evidence="2 3">
    <name type="scientific">Kribbella yunnanensis</name>
    <dbReference type="NCBI Taxonomy" id="190194"/>
    <lineage>
        <taxon>Bacteria</taxon>
        <taxon>Bacillati</taxon>
        <taxon>Actinomycetota</taxon>
        <taxon>Actinomycetes</taxon>
        <taxon>Propionibacteriales</taxon>
        <taxon>Kribbellaceae</taxon>
        <taxon>Kribbella</taxon>
    </lineage>
</organism>
<evidence type="ECO:0000256" key="1">
    <source>
        <dbReference type="SAM" id="Phobius"/>
    </source>
</evidence>
<dbReference type="EMBL" id="BAAANF010000016">
    <property type="protein sequence ID" value="GAA1692917.1"/>
    <property type="molecule type" value="Genomic_DNA"/>
</dbReference>
<keyword evidence="3" id="KW-1185">Reference proteome</keyword>
<gene>
    <name evidence="2" type="ORF">GCM10009745_43010</name>
</gene>
<dbReference type="Proteomes" id="UP001500280">
    <property type="component" value="Unassembled WGS sequence"/>
</dbReference>
<keyword evidence="1" id="KW-1133">Transmembrane helix</keyword>
<feature type="transmembrane region" description="Helical" evidence="1">
    <location>
        <begin position="21"/>
        <end position="40"/>
    </location>
</feature>
<keyword evidence="1" id="KW-0812">Transmembrane</keyword>
<accession>A0ABN2HSR8</accession>
<protein>
    <submittedName>
        <fullName evidence="2">Uncharacterized protein</fullName>
    </submittedName>
</protein>
<evidence type="ECO:0000313" key="2">
    <source>
        <dbReference type="EMBL" id="GAA1692917.1"/>
    </source>
</evidence>
<name>A0ABN2HSR8_9ACTN</name>
<evidence type="ECO:0000313" key="3">
    <source>
        <dbReference type="Proteomes" id="UP001500280"/>
    </source>
</evidence>
<reference evidence="2 3" key="1">
    <citation type="journal article" date="2019" name="Int. J. Syst. Evol. Microbiol.">
        <title>The Global Catalogue of Microorganisms (GCM) 10K type strain sequencing project: providing services to taxonomists for standard genome sequencing and annotation.</title>
        <authorList>
            <consortium name="The Broad Institute Genomics Platform"/>
            <consortium name="The Broad Institute Genome Sequencing Center for Infectious Disease"/>
            <person name="Wu L."/>
            <person name="Ma J."/>
        </authorList>
    </citation>
    <scope>NUCLEOTIDE SEQUENCE [LARGE SCALE GENOMIC DNA]</scope>
    <source>
        <strain evidence="2 3">JCM 14307</strain>
    </source>
</reference>
<keyword evidence="1" id="KW-0472">Membrane</keyword>
<comment type="caution">
    <text evidence="2">The sequence shown here is derived from an EMBL/GenBank/DDBJ whole genome shotgun (WGS) entry which is preliminary data.</text>
</comment>